<feature type="domain" description="Extradiol ring-cleavage dioxygenase class III enzyme subunit B" evidence="6">
    <location>
        <begin position="78"/>
        <end position="360"/>
    </location>
</feature>
<dbReference type="GO" id="GO:0016702">
    <property type="term" value="F:oxidoreductase activity, acting on single donors with incorporation of molecular oxygen, incorporation of two atoms of oxygen"/>
    <property type="evidence" value="ECO:0007669"/>
    <property type="project" value="UniProtKB-ARBA"/>
</dbReference>
<comment type="caution">
    <text evidence="7">The sequence shown here is derived from an EMBL/GenBank/DDBJ whole genome shotgun (WGS) entry which is preliminary data.</text>
</comment>
<dbReference type="CDD" id="cd07363">
    <property type="entry name" value="45_DOPA_Dioxygenase"/>
    <property type="match status" value="1"/>
</dbReference>
<dbReference type="PANTHER" id="PTHR30096">
    <property type="entry name" value="4,5-DOPA DIOXYGENASE EXTRADIOL-LIKE PROTEIN"/>
    <property type="match status" value="1"/>
</dbReference>
<keyword evidence="3" id="KW-0479">Metal-binding</keyword>
<dbReference type="InterPro" id="IPR014436">
    <property type="entry name" value="Extradiol_dOase_DODA"/>
</dbReference>
<evidence type="ECO:0000256" key="4">
    <source>
        <dbReference type="ARBA" id="ARBA00022833"/>
    </source>
</evidence>
<gene>
    <name evidence="7" type="ORF">QCA50_002868</name>
</gene>
<protein>
    <recommendedName>
        <fullName evidence="6">Extradiol ring-cleavage dioxygenase class III enzyme subunit B domain-containing protein</fullName>
    </recommendedName>
</protein>
<dbReference type="SUPFAM" id="SSF53213">
    <property type="entry name" value="LigB-like"/>
    <property type="match status" value="1"/>
</dbReference>
<keyword evidence="4" id="KW-0862">Zinc</keyword>
<evidence type="ECO:0000313" key="8">
    <source>
        <dbReference type="Proteomes" id="UP001385951"/>
    </source>
</evidence>
<dbReference type="AlphaFoldDB" id="A0AAW0GUY4"/>
<dbReference type="EMBL" id="JASBNA010000003">
    <property type="protein sequence ID" value="KAK7693301.1"/>
    <property type="molecule type" value="Genomic_DNA"/>
</dbReference>
<accession>A0AAW0GUY4</accession>
<sequence>MSRETGFRLFKHLILALTLSTILTIAFTQLRSYLPDIPFFATQITRRNMASSTNLPKSQAQWHQALAELPTTPDNIPAFFFGHGSPMLAMPDNSSSGFGQVLKHAGPKGPLANFLRDFGPTLLEKYKPKGIVVFSAHWDTHRERLVTDYGDENPLLMDYYGFDSALYQLKFKSKGDSNLSQRIVQAFQKAGQLARTTPKQEARGEDGRGFSGPGLDHGVFVPFRIMFGDEFTDIPIVQVSMDGTLDPEKNWAVGQAVKDLRKEGYLILSGGLTIHNLRDFSCFAEDTAGPLYKTFDAAILTAANTEEHDSRKKALLDLTKHEGFRPSHPRADHFVPLYVAAGAGDGGVAKVVSAIYGAPTIAFGL</sequence>
<keyword evidence="5" id="KW-0560">Oxidoreductase</keyword>
<keyword evidence="8" id="KW-1185">Reference proteome</keyword>
<dbReference type="PANTHER" id="PTHR30096:SF0">
    <property type="entry name" value="4,5-DOPA DIOXYGENASE EXTRADIOL-LIKE PROTEIN"/>
    <property type="match status" value="1"/>
</dbReference>
<organism evidence="7 8">
    <name type="scientific">Cerrena zonata</name>
    <dbReference type="NCBI Taxonomy" id="2478898"/>
    <lineage>
        <taxon>Eukaryota</taxon>
        <taxon>Fungi</taxon>
        <taxon>Dikarya</taxon>
        <taxon>Basidiomycota</taxon>
        <taxon>Agaricomycotina</taxon>
        <taxon>Agaricomycetes</taxon>
        <taxon>Polyporales</taxon>
        <taxon>Cerrenaceae</taxon>
        <taxon>Cerrena</taxon>
    </lineage>
</organism>
<evidence type="ECO:0000256" key="5">
    <source>
        <dbReference type="ARBA" id="ARBA00023002"/>
    </source>
</evidence>
<evidence type="ECO:0000313" key="7">
    <source>
        <dbReference type="EMBL" id="KAK7693301.1"/>
    </source>
</evidence>
<dbReference type="GO" id="GO:0008270">
    <property type="term" value="F:zinc ion binding"/>
    <property type="evidence" value="ECO:0007669"/>
    <property type="project" value="InterPro"/>
</dbReference>
<comment type="cofactor">
    <cofactor evidence="1">
        <name>Zn(2+)</name>
        <dbReference type="ChEBI" id="CHEBI:29105"/>
    </cofactor>
</comment>
<dbReference type="InterPro" id="IPR004183">
    <property type="entry name" value="Xdiol_dOase_suB"/>
</dbReference>
<name>A0AAW0GUY4_9APHY</name>
<dbReference type="GO" id="GO:0008198">
    <property type="term" value="F:ferrous iron binding"/>
    <property type="evidence" value="ECO:0007669"/>
    <property type="project" value="InterPro"/>
</dbReference>
<evidence type="ECO:0000259" key="6">
    <source>
        <dbReference type="Pfam" id="PF02900"/>
    </source>
</evidence>
<dbReference type="Pfam" id="PF02900">
    <property type="entry name" value="LigB"/>
    <property type="match status" value="1"/>
</dbReference>
<dbReference type="Gene3D" id="3.40.830.10">
    <property type="entry name" value="LigB-like"/>
    <property type="match status" value="1"/>
</dbReference>
<dbReference type="Proteomes" id="UP001385951">
    <property type="component" value="Unassembled WGS sequence"/>
</dbReference>
<evidence type="ECO:0000256" key="3">
    <source>
        <dbReference type="ARBA" id="ARBA00022723"/>
    </source>
</evidence>
<evidence type="ECO:0000256" key="1">
    <source>
        <dbReference type="ARBA" id="ARBA00001947"/>
    </source>
</evidence>
<proteinExistence type="inferred from homology"/>
<comment type="similarity">
    <text evidence="2">Belongs to the DODA-type extradiol aromatic ring-opening dioxygenase family.</text>
</comment>
<reference evidence="7 8" key="1">
    <citation type="submission" date="2022-09" db="EMBL/GenBank/DDBJ databases">
        <authorList>
            <person name="Palmer J.M."/>
        </authorList>
    </citation>
    <scope>NUCLEOTIDE SEQUENCE [LARGE SCALE GENOMIC DNA]</scope>
    <source>
        <strain evidence="7 8">DSM 7382</strain>
    </source>
</reference>
<evidence type="ECO:0000256" key="2">
    <source>
        <dbReference type="ARBA" id="ARBA00007581"/>
    </source>
</evidence>